<dbReference type="HOGENOM" id="CLU_1381500_0_0_5"/>
<proteinExistence type="predicted"/>
<dbReference type="Pfam" id="PF00300">
    <property type="entry name" value="His_Phos_1"/>
    <property type="match status" value="1"/>
</dbReference>
<evidence type="ECO:0000313" key="2">
    <source>
        <dbReference type="Proteomes" id="UP000000948"/>
    </source>
</evidence>
<dbReference type="PATRIC" id="fig|634452.3.peg.2436"/>
<evidence type="ECO:0000313" key="1">
    <source>
        <dbReference type="EMBL" id="BAI00463.1"/>
    </source>
</evidence>
<dbReference type="Proteomes" id="UP000000948">
    <property type="component" value="Chromosome"/>
</dbReference>
<reference evidence="1 2" key="1">
    <citation type="journal article" date="2009" name="Nucleic Acids Res.">
        <title>Whole-genome analyses reveal genetic instability of Acetobacter pasteurianus.</title>
        <authorList>
            <person name="Azuma Y."/>
            <person name="Hosoyama A."/>
            <person name="Matsutani M."/>
            <person name="Furuya N."/>
            <person name="Horikawa H."/>
            <person name="Harada T."/>
            <person name="Hirakawa H."/>
            <person name="Kuhara S."/>
            <person name="Matsushita K."/>
            <person name="Fujita N."/>
            <person name="Shirai M."/>
        </authorList>
    </citation>
    <scope>NUCLEOTIDE SEQUENCE [LARGE SCALE GENOMIC DNA]</scope>
    <source>
        <strain evidence="2">NBRC 105184 / IFO 3283-01</strain>
    </source>
</reference>
<accession>C7JF73</accession>
<dbReference type="Gene3D" id="3.40.50.1240">
    <property type="entry name" value="Phosphoglycerate mutase-like"/>
    <property type="match status" value="1"/>
</dbReference>
<dbReference type="eggNOG" id="COG0406">
    <property type="taxonomic scope" value="Bacteria"/>
</dbReference>
<gene>
    <name evidence="1" type="ordered locus">APA01_23500</name>
</gene>
<sequence length="197" mass="22342">MMSNLPVVRVVLVGSLMSQDVRKGCIPREDEIIKFQFSKEIQEKILEEYNISRIFCASDVFLDPDYFILEKNIVCEPKLKNRNYGILAGRNLKSLTAAEQGQFVNPEYSPVGGESLYAFHVRLKIWLDSLFDKAKNQETFLIIASPVTVRALSACIMADDIKSSFRILNKIDVLPESWSVFSGRGGNWRILTLSAPF</sequence>
<dbReference type="SUPFAM" id="SSF53254">
    <property type="entry name" value="Phosphoglycerate mutase-like"/>
    <property type="match status" value="1"/>
</dbReference>
<protein>
    <submittedName>
        <fullName evidence="1">Phosphoglycerate/bisphosphoglycerate mutase</fullName>
    </submittedName>
</protein>
<dbReference type="STRING" id="634452.APA01_23500"/>
<dbReference type="InterPro" id="IPR013078">
    <property type="entry name" value="His_Pase_superF_clade-1"/>
</dbReference>
<name>C7JF73_ACEP3</name>
<dbReference type="KEGG" id="apt:APA01_23500"/>
<dbReference type="EMBL" id="AP011121">
    <property type="protein sequence ID" value="BAI00463.1"/>
    <property type="molecule type" value="Genomic_DNA"/>
</dbReference>
<dbReference type="BioCyc" id="APAS634452:APA01_RS11945-MONOMER"/>
<dbReference type="AlphaFoldDB" id="C7JF73"/>
<organism evidence="1 2">
    <name type="scientific">Acetobacter pasteurianus (strain NBRC 105184 / IFO 3283-01)</name>
    <dbReference type="NCBI Taxonomy" id="634452"/>
    <lineage>
        <taxon>Bacteria</taxon>
        <taxon>Pseudomonadati</taxon>
        <taxon>Pseudomonadota</taxon>
        <taxon>Alphaproteobacteria</taxon>
        <taxon>Acetobacterales</taxon>
        <taxon>Acetobacteraceae</taxon>
        <taxon>Acetobacter</taxon>
    </lineage>
</organism>
<dbReference type="RefSeq" id="WP_014457474.1">
    <property type="nucleotide sequence ID" value="NC_013209.1"/>
</dbReference>
<dbReference type="InterPro" id="IPR029033">
    <property type="entry name" value="His_PPase_superfam"/>
</dbReference>